<evidence type="ECO:0000256" key="3">
    <source>
        <dbReference type="ARBA" id="ARBA00023315"/>
    </source>
</evidence>
<evidence type="ECO:0000313" key="5">
    <source>
        <dbReference type="Proteomes" id="UP000283530"/>
    </source>
</evidence>
<dbReference type="EMBL" id="QPKB01000002">
    <property type="protein sequence ID" value="RWR76635.1"/>
    <property type="molecule type" value="Genomic_DNA"/>
</dbReference>
<name>A0A443NDP1_9MAGN</name>
<evidence type="ECO:0000256" key="1">
    <source>
        <dbReference type="ARBA" id="ARBA00009861"/>
    </source>
</evidence>
<sequence>MATIKTSSFIKPADPTPNHRLWLSDPDLLQPATHSPLVYFYTPNNMYTTNFFSPQVIKSSLSRALVHFYPLAGRLCRDDTGRLEIDCNAAGVNFVDAESDAKISDFGDFMPSQELRNLFPYIDYNTHVGDWPLLLVQLTKFSCSGVCMAIAFSHVVFDSLVFMQFISMWSGISRGSTSDLIMEMVYDRTVLRAREPPAAPAFDHEEFKPPHRLMDGDDNRNKETAIAVVKLTREQVNSIRRAADDGKARCSRYEAVAGHLWRCACKARGLRGDQPTKLYITVNGRTRLRPPVPVGYVGNAVFTVAAVASSGDLVSNSVSYSASRIREVMKKVDDEYLSSALDFFNGQTNLTSLRRGFDLMDPDPEVGAYHESPNLMLTSWEGIRLYEADFGWGQPIHVGPALVGFEGRGFIMPASEGDGSVVVALKLRAEIIKSFMELVYDYEPTLVPQISSRL</sequence>
<comment type="caution">
    <text evidence="4">The sequence shown here is derived from an EMBL/GenBank/DDBJ whole genome shotgun (WGS) entry which is preliminary data.</text>
</comment>
<dbReference type="AlphaFoldDB" id="A0A443NDP1"/>
<dbReference type="GO" id="GO:0016747">
    <property type="term" value="F:acyltransferase activity, transferring groups other than amino-acyl groups"/>
    <property type="evidence" value="ECO:0007669"/>
    <property type="project" value="TreeGrafter"/>
</dbReference>
<gene>
    <name evidence="4" type="ORF">CKAN_00508700</name>
</gene>
<dbReference type="OrthoDB" id="671439at2759"/>
<keyword evidence="3" id="KW-0012">Acyltransferase</keyword>
<dbReference type="InterPro" id="IPR050317">
    <property type="entry name" value="Plant_Fungal_Acyltransferase"/>
</dbReference>
<proteinExistence type="inferred from homology"/>
<keyword evidence="5" id="KW-1185">Reference proteome</keyword>
<keyword evidence="2 4" id="KW-0808">Transferase</keyword>
<reference evidence="4 5" key="1">
    <citation type="journal article" date="2019" name="Nat. Plants">
        <title>Stout camphor tree genome fills gaps in understanding of flowering plant genome evolution.</title>
        <authorList>
            <person name="Chaw S.M."/>
            <person name="Liu Y.C."/>
            <person name="Wu Y.W."/>
            <person name="Wang H.Y."/>
            <person name="Lin C.I."/>
            <person name="Wu C.S."/>
            <person name="Ke H.M."/>
            <person name="Chang L.Y."/>
            <person name="Hsu C.Y."/>
            <person name="Yang H.T."/>
            <person name="Sudianto E."/>
            <person name="Hsu M.H."/>
            <person name="Wu K.P."/>
            <person name="Wang L.N."/>
            <person name="Leebens-Mack J.H."/>
            <person name="Tsai I.J."/>
        </authorList>
    </citation>
    <scope>NUCLEOTIDE SEQUENCE [LARGE SCALE GENOMIC DNA]</scope>
    <source>
        <strain evidence="5">cv. Chaw 1501</strain>
        <tissue evidence="4">Young leaves</tissue>
    </source>
</reference>
<comment type="similarity">
    <text evidence="1">Belongs to the plant acyltransferase family.</text>
</comment>
<evidence type="ECO:0000256" key="2">
    <source>
        <dbReference type="ARBA" id="ARBA00022679"/>
    </source>
</evidence>
<dbReference type="FunFam" id="3.30.559.10:FF:000008">
    <property type="entry name" value="Tryptamine hydroxycinnamoyl transferase"/>
    <property type="match status" value="1"/>
</dbReference>
<dbReference type="Proteomes" id="UP000283530">
    <property type="component" value="Unassembled WGS sequence"/>
</dbReference>
<organism evidence="4 5">
    <name type="scientific">Cinnamomum micranthum f. kanehirae</name>
    <dbReference type="NCBI Taxonomy" id="337451"/>
    <lineage>
        <taxon>Eukaryota</taxon>
        <taxon>Viridiplantae</taxon>
        <taxon>Streptophyta</taxon>
        <taxon>Embryophyta</taxon>
        <taxon>Tracheophyta</taxon>
        <taxon>Spermatophyta</taxon>
        <taxon>Magnoliopsida</taxon>
        <taxon>Magnoliidae</taxon>
        <taxon>Laurales</taxon>
        <taxon>Lauraceae</taxon>
        <taxon>Cinnamomum</taxon>
    </lineage>
</organism>
<dbReference type="PANTHER" id="PTHR31642:SF324">
    <property type="entry name" value="SPERMIDINE HYDROXYCINNAMOYL TRANSFERASE"/>
    <property type="match status" value="1"/>
</dbReference>
<protein>
    <submittedName>
        <fullName evidence="4">Shikimate O-hydroxycinnamoyltransferase-like protein</fullName>
    </submittedName>
</protein>
<dbReference type="SUPFAM" id="SSF52777">
    <property type="entry name" value="CoA-dependent acyltransferases"/>
    <property type="match status" value="1"/>
</dbReference>
<accession>A0A443NDP1</accession>
<dbReference type="STRING" id="337451.A0A443NDP1"/>
<dbReference type="Gene3D" id="3.30.559.10">
    <property type="entry name" value="Chloramphenicol acetyltransferase-like domain"/>
    <property type="match status" value="2"/>
</dbReference>
<dbReference type="PANTHER" id="PTHR31642">
    <property type="entry name" value="TRICHOTHECENE 3-O-ACETYLTRANSFERASE"/>
    <property type="match status" value="1"/>
</dbReference>
<dbReference type="InterPro" id="IPR023213">
    <property type="entry name" value="CAT-like_dom_sf"/>
</dbReference>
<dbReference type="Pfam" id="PF02458">
    <property type="entry name" value="Transferase"/>
    <property type="match status" value="1"/>
</dbReference>
<evidence type="ECO:0000313" key="4">
    <source>
        <dbReference type="EMBL" id="RWR76635.1"/>
    </source>
</evidence>